<evidence type="ECO:0000256" key="7">
    <source>
        <dbReference type="PROSITE-ProRule" id="PRU10141"/>
    </source>
</evidence>
<evidence type="ECO:0000256" key="3">
    <source>
        <dbReference type="ARBA" id="ARBA00022679"/>
    </source>
</evidence>
<evidence type="ECO:0000256" key="5">
    <source>
        <dbReference type="ARBA" id="ARBA00022777"/>
    </source>
</evidence>
<evidence type="ECO:0000313" key="11">
    <source>
        <dbReference type="EMBL" id="KAK2147939.1"/>
    </source>
</evidence>
<evidence type="ECO:0000259" key="10">
    <source>
        <dbReference type="PROSITE" id="PS50011"/>
    </source>
</evidence>
<protein>
    <recommendedName>
        <fullName evidence="10">Protein kinase domain-containing protein</fullName>
    </recommendedName>
</protein>
<feature type="compositionally biased region" description="Polar residues" evidence="9">
    <location>
        <begin position="317"/>
        <end position="340"/>
    </location>
</feature>
<evidence type="ECO:0000256" key="8">
    <source>
        <dbReference type="RuleBase" id="RU000304"/>
    </source>
</evidence>
<dbReference type="InterPro" id="IPR050205">
    <property type="entry name" value="CDPK_Ser/Thr_kinases"/>
</dbReference>
<dbReference type="PROSITE" id="PS00108">
    <property type="entry name" value="PROTEIN_KINASE_ST"/>
    <property type="match status" value="1"/>
</dbReference>
<dbReference type="InterPro" id="IPR008271">
    <property type="entry name" value="Ser/Thr_kinase_AS"/>
</dbReference>
<feature type="domain" description="Protein kinase" evidence="10">
    <location>
        <begin position="32"/>
        <end position="246"/>
    </location>
</feature>
<comment type="similarity">
    <text evidence="1">Belongs to the protein kinase superfamily. CAMK Ser/Thr protein kinase family.</text>
</comment>
<keyword evidence="5" id="KW-0418">Kinase</keyword>
<feature type="binding site" evidence="7">
    <location>
        <position position="65"/>
    </location>
    <ligand>
        <name>ATP</name>
        <dbReference type="ChEBI" id="CHEBI:30616"/>
    </ligand>
</feature>
<dbReference type="SUPFAM" id="SSF56112">
    <property type="entry name" value="Protein kinase-like (PK-like)"/>
    <property type="match status" value="1"/>
</dbReference>
<sequence length="403" mass="44578">MAAKGARQGSAEKISSIPHTRINDEAQMEEIYEIKGLLGEGSFGVVREAGSSKIKLLEREVSILKRVHHDHIIHLKEVFETSQKMYLVMELCEGGELSKYLQKHGTMNEEDVKQIMSRLASAISYLHKNDMVHRDLKLENILLSPDPKNSDDKFYIKVSRMRRCLINQTPEILDNKAYGQLCDVWAMGVIMYSLVTGAPPFQHSIDEELFNMIRNADIAKDLIQGMLNKDPAHRLTASEVLHHSWITGKDPQAGPRNVLELMKEFHSSTVNGEKSASEEENTEAKDNEQSSTTHQASESSPSSTISEKKTLHKGPSKVSTKSTTPNRGITSKSKSPTNRDGMSHPLGRTAAKGPGYHGTKPSATHTSITGGSSSNTLTESGSNRSSLSPSTDHNHRSKKKISR</sequence>
<dbReference type="AlphaFoldDB" id="A0AAD9MYR9"/>
<dbReference type="PANTHER" id="PTHR24349">
    <property type="entry name" value="SERINE/THREONINE-PROTEIN KINASE"/>
    <property type="match status" value="1"/>
</dbReference>
<gene>
    <name evidence="11" type="ORF">LSH36_527g00008</name>
</gene>
<dbReference type="PROSITE" id="PS00107">
    <property type="entry name" value="PROTEIN_KINASE_ATP"/>
    <property type="match status" value="1"/>
</dbReference>
<evidence type="ECO:0000256" key="6">
    <source>
        <dbReference type="ARBA" id="ARBA00022840"/>
    </source>
</evidence>
<dbReference type="InterPro" id="IPR011009">
    <property type="entry name" value="Kinase-like_dom_sf"/>
</dbReference>
<evidence type="ECO:0000313" key="12">
    <source>
        <dbReference type="Proteomes" id="UP001208570"/>
    </source>
</evidence>
<keyword evidence="6 7" id="KW-0067">ATP-binding</keyword>
<proteinExistence type="inferred from homology"/>
<comment type="caution">
    <text evidence="11">The sequence shown here is derived from an EMBL/GenBank/DDBJ whole genome shotgun (WGS) entry which is preliminary data.</text>
</comment>
<feature type="region of interest" description="Disordered" evidence="9">
    <location>
        <begin position="267"/>
        <end position="403"/>
    </location>
</feature>
<dbReference type="GO" id="GO:0005524">
    <property type="term" value="F:ATP binding"/>
    <property type="evidence" value="ECO:0007669"/>
    <property type="project" value="UniProtKB-UniRule"/>
</dbReference>
<evidence type="ECO:0000256" key="4">
    <source>
        <dbReference type="ARBA" id="ARBA00022741"/>
    </source>
</evidence>
<reference evidence="11" key="1">
    <citation type="journal article" date="2023" name="Mol. Biol. Evol.">
        <title>Third-Generation Sequencing Reveals the Adaptive Role of the Epigenome in Three Deep-Sea Polychaetes.</title>
        <authorList>
            <person name="Perez M."/>
            <person name="Aroh O."/>
            <person name="Sun Y."/>
            <person name="Lan Y."/>
            <person name="Juniper S.K."/>
            <person name="Young C.R."/>
            <person name="Angers B."/>
            <person name="Qian P.Y."/>
        </authorList>
    </citation>
    <scope>NUCLEOTIDE SEQUENCE</scope>
    <source>
        <strain evidence="11">P08H-3</strain>
    </source>
</reference>
<accession>A0AAD9MYR9</accession>
<dbReference type="SMART" id="SM00220">
    <property type="entry name" value="S_TKc"/>
    <property type="match status" value="1"/>
</dbReference>
<dbReference type="InterPro" id="IPR000719">
    <property type="entry name" value="Prot_kinase_dom"/>
</dbReference>
<organism evidence="11 12">
    <name type="scientific">Paralvinella palmiformis</name>
    <dbReference type="NCBI Taxonomy" id="53620"/>
    <lineage>
        <taxon>Eukaryota</taxon>
        <taxon>Metazoa</taxon>
        <taxon>Spiralia</taxon>
        <taxon>Lophotrochozoa</taxon>
        <taxon>Annelida</taxon>
        <taxon>Polychaeta</taxon>
        <taxon>Sedentaria</taxon>
        <taxon>Canalipalpata</taxon>
        <taxon>Terebellida</taxon>
        <taxon>Terebelliformia</taxon>
        <taxon>Alvinellidae</taxon>
        <taxon>Paralvinella</taxon>
    </lineage>
</organism>
<keyword evidence="2 8" id="KW-0723">Serine/threonine-protein kinase</keyword>
<keyword evidence="12" id="KW-1185">Reference proteome</keyword>
<dbReference type="PROSITE" id="PS50011">
    <property type="entry name" value="PROTEIN_KINASE_DOM"/>
    <property type="match status" value="1"/>
</dbReference>
<dbReference type="Pfam" id="PF00069">
    <property type="entry name" value="Pkinase"/>
    <property type="match status" value="1"/>
</dbReference>
<evidence type="ECO:0000256" key="9">
    <source>
        <dbReference type="SAM" id="MobiDB-lite"/>
    </source>
</evidence>
<keyword evidence="3" id="KW-0808">Transferase</keyword>
<name>A0AAD9MYR9_9ANNE</name>
<dbReference type="InterPro" id="IPR017441">
    <property type="entry name" value="Protein_kinase_ATP_BS"/>
</dbReference>
<evidence type="ECO:0000256" key="2">
    <source>
        <dbReference type="ARBA" id="ARBA00022527"/>
    </source>
</evidence>
<dbReference type="Gene3D" id="1.10.510.10">
    <property type="entry name" value="Transferase(Phosphotransferase) domain 1"/>
    <property type="match status" value="1"/>
</dbReference>
<dbReference type="Proteomes" id="UP001208570">
    <property type="component" value="Unassembled WGS sequence"/>
</dbReference>
<feature type="region of interest" description="Disordered" evidence="9">
    <location>
        <begin position="1"/>
        <end position="20"/>
    </location>
</feature>
<dbReference type="GO" id="GO:0004674">
    <property type="term" value="F:protein serine/threonine kinase activity"/>
    <property type="evidence" value="ECO:0007669"/>
    <property type="project" value="UniProtKB-KW"/>
</dbReference>
<dbReference type="EMBL" id="JAODUP010000527">
    <property type="protein sequence ID" value="KAK2147939.1"/>
    <property type="molecule type" value="Genomic_DNA"/>
</dbReference>
<keyword evidence="4 7" id="KW-0547">Nucleotide-binding</keyword>
<feature type="compositionally biased region" description="Polar residues" evidence="9">
    <location>
        <begin position="361"/>
        <end position="391"/>
    </location>
</feature>
<evidence type="ECO:0000256" key="1">
    <source>
        <dbReference type="ARBA" id="ARBA00006692"/>
    </source>
</evidence>